<evidence type="ECO:0000256" key="1">
    <source>
        <dbReference type="ARBA" id="ARBA00012513"/>
    </source>
</evidence>
<dbReference type="Gene3D" id="3.30.200.20">
    <property type="entry name" value="Phosphorylase Kinase, domain 1"/>
    <property type="match status" value="1"/>
</dbReference>
<proteinExistence type="predicted"/>
<dbReference type="GO" id="GO:0005524">
    <property type="term" value="F:ATP binding"/>
    <property type="evidence" value="ECO:0007669"/>
    <property type="project" value="UniProtKB-KW"/>
</dbReference>
<evidence type="ECO:0000256" key="4">
    <source>
        <dbReference type="ARBA" id="ARBA00022741"/>
    </source>
</evidence>
<feature type="region of interest" description="Disordered" evidence="7">
    <location>
        <begin position="619"/>
        <end position="651"/>
    </location>
</feature>
<dbReference type="PROSITE" id="PS00108">
    <property type="entry name" value="PROTEIN_KINASE_ST"/>
    <property type="match status" value="1"/>
</dbReference>
<dbReference type="GO" id="GO:0005634">
    <property type="term" value="C:nucleus"/>
    <property type="evidence" value="ECO:0007669"/>
    <property type="project" value="TreeGrafter"/>
</dbReference>
<evidence type="ECO:0000313" key="9">
    <source>
        <dbReference type="EMBL" id="SJX61407.1"/>
    </source>
</evidence>
<sequence length="651" mass="72699">MMRTFLAPEGAPPRTNHQAAYIDPSSVHQAHRHVEPVADLAAQAEDATATEVEVAETTDEADELTEGTTDPPVNTSSEDAKHAELVKLQEEIEDLENAIDGLSDYYQIVDRLGEGTFSSVYKAIDLQHFAFANDDWITRGPLDPLRKGVCHVALKKIYVTSSPQRIFNELSIMEDLRSADYVSYLITAFRSEDQIVAVMPYSRHRDFREYYKEMPLGDFKYYFRCLFSALQSVHEAGIMHRDIKPANFLYDPSTGHGTLCDFGLAERFETTEWRGKCHHTCPTPRHPHGTKEINRAVDSIWFEPGKPLSGQPPPSESTASAGSSGLNAASAAAIAAGASASADGLAASSKSGVMDPPPERVGYLIYDARQGVRANRAGTRGFRAPEVLFKCQDQTVAIDIWSAGVILLTLLIRRFPVFNSNDDVEALLEIAVIFGKARMETCAMLHNRTFHCNIPTVSNSGSLTEFINRLNPDLADPGNHPDPQQHARDVANALDMVKSCLHVDCTRRKTAAELLQHPFLRIDPEEDETMDEQHYGQYMEHAQHFADYYAAGDEQLAAGAHHEGGMPANQIYEEDELEDAEEHEYMRDEEVVQLQSRRGMQGEASEAGEPVLQQQLQHLPQEHQHQHQHLPQQHQQQQPMMPREATAVQQM</sequence>
<dbReference type="Pfam" id="PF00069">
    <property type="entry name" value="Pkinase"/>
    <property type="match status" value="2"/>
</dbReference>
<keyword evidence="3" id="KW-0808">Transferase</keyword>
<accession>A0A2N8U8L7</accession>
<dbReference type="PANTHER" id="PTHR44167:SF23">
    <property type="entry name" value="CDC7 KINASE, ISOFORM A-RELATED"/>
    <property type="match status" value="1"/>
</dbReference>
<keyword evidence="5 9" id="KW-0418">Kinase</keyword>
<dbReference type="Gene3D" id="1.10.510.10">
    <property type="entry name" value="Transferase(Phosphotransferase) domain 1"/>
    <property type="match status" value="1"/>
</dbReference>
<reference evidence="9 10" key="1">
    <citation type="submission" date="2017-02" db="EMBL/GenBank/DDBJ databases">
        <authorList>
            <person name="Peterson S.W."/>
        </authorList>
    </citation>
    <scope>NUCLEOTIDE SEQUENCE [LARGE SCALE GENOMIC DNA]</scope>
    <source>
        <strain evidence="9 10">SRS1_H2-8</strain>
    </source>
</reference>
<keyword evidence="2" id="KW-0723">Serine/threonine-protein kinase</keyword>
<protein>
    <recommendedName>
        <fullName evidence="1">non-specific serine/threonine protein kinase</fullName>
        <ecNumber evidence="1">2.7.11.1</ecNumber>
    </recommendedName>
</protein>
<evidence type="ECO:0000256" key="5">
    <source>
        <dbReference type="ARBA" id="ARBA00022777"/>
    </source>
</evidence>
<organism evidence="9 10">
    <name type="scientific">Sporisorium reilianum f. sp. reilianum</name>
    <dbReference type="NCBI Taxonomy" id="72559"/>
    <lineage>
        <taxon>Eukaryota</taxon>
        <taxon>Fungi</taxon>
        <taxon>Dikarya</taxon>
        <taxon>Basidiomycota</taxon>
        <taxon>Ustilaginomycotina</taxon>
        <taxon>Ustilaginomycetes</taxon>
        <taxon>Ustilaginales</taxon>
        <taxon>Ustilaginaceae</taxon>
        <taxon>Sporisorium</taxon>
    </lineage>
</organism>
<evidence type="ECO:0000313" key="10">
    <source>
        <dbReference type="Proteomes" id="UP000239563"/>
    </source>
</evidence>
<evidence type="ECO:0000259" key="8">
    <source>
        <dbReference type="PROSITE" id="PS50011"/>
    </source>
</evidence>
<dbReference type="PROSITE" id="PS50011">
    <property type="entry name" value="PROTEIN_KINASE_DOM"/>
    <property type="match status" value="1"/>
</dbReference>
<evidence type="ECO:0000256" key="2">
    <source>
        <dbReference type="ARBA" id="ARBA00022527"/>
    </source>
</evidence>
<dbReference type="AlphaFoldDB" id="A0A2N8U8L7"/>
<dbReference type="Proteomes" id="UP000239563">
    <property type="component" value="Chromosome II"/>
</dbReference>
<dbReference type="SMART" id="SM00220">
    <property type="entry name" value="S_TKc"/>
    <property type="match status" value="1"/>
</dbReference>
<dbReference type="GO" id="GO:0044773">
    <property type="term" value="P:mitotic DNA damage checkpoint signaling"/>
    <property type="evidence" value="ECO:0007669"/>
    <property type="project" value="TreeGrafter"/>
</dbReference>
<gene>
    <name evidence="9" type="ORF">SRS1_10459</name>
</gene>
<evidence type="ECO:0000256" key="6">
    <source>
        <dbReference type="ARBA" id="ARBA00022840"/>
    </source>
</evidence>
<dbReference type="GO" id="GO:0004674">
    <property type="term" value="F:protein serine/threonine kinase activity"/>
    <property type="evidence" value="ECO:0007669"/>
    <property type="project" value="UniProtKB-KW"/>
</dbReference>
<dbReference type="InterPro" id="IPR011009">
    <property type="entry name" value="Kinase-like_dom_sf"/>
</dbReference>
<dbReference type="EMBL" id="LT795055">
    <property type="protein sequence ID" value="SJX61407.1"/>
    <property type="molecule type" value="Genomic_DNA"/>
</dbReference>
<keyword evidence="6" id="KW-0067">ATP-binding</keyword>
<name>A0A2N8U8L7_9BASI</name>
<dbReference type="InterPro" id="IPR008271">
    <property type="entry name" value="Ser/Thr_kinase_AS"/>
</dbReference>
<dbReference type="SUPFAM" id="SSF56112">
    <property type="entry name" value="Protein kinase-like (PK-like)"/>
    <property type="match status" value="1"/>
</dbReference>
<feature type="domain" description="Protein kinase" evidence="8">
    <location>
        <begin position="106"/>
        <end position="520"/>
    </location>
</feature>
<feature type="region of interest" description="Disordered" evidence="7">
    <location>
        <begin position="304"/>
        <end position="323"/>
    </location>
</feature>
<dbReference type="CDD" id="cd14019">
    <property type="entry name" value="STKc_Cdc7"/>
    <property type="match status" value="1"/>
</dbReference>
<dbReference type="PANTHER" id="PTHR44167">
    <property type="entry name" value="OVARIAN-SPECIFIC SERINE/THREONINE-PROTEIN KINASE LOK-RELATED"/>
    <property type="match status" value="1"/>
</dbReference>
<feature type="compositionally biased region" description="Acidic residues" evidence="7">
    <location>
        <begin position="54"/>
        <end position="65"/>
    </location>
</feature>
<feature type="compositionally biased region" description="Low complexity" evidence="7">
    <location>
        <begin position="629"/>
        <end position="639"/>
    </location>
</feature>
<feature type="region of interest" description="Disordered" evidence="7">
    <location>
        <begin position="54"/>
        <end position="80"/>
    </location>
</feature>
<evidence type="ECO:0000256" key="3">
    <source>
        <dbReference type="ARBA" id="ARBA00022679"/>
    </source>
</evidence>
<keyword evidence="4" id="KW-0547">Nucleotide-binding</keyword>
<dbReference type="InterPro" id="IPR000719">
    <property type="entry name" value="Prot_kinase_dom"/>
</dbReference>
<dbReference type="EC" id="2.7.11.1" evidence="1"/>
<evidence type="ECO:0000256" key="7">
    <source>
        <dbReference type="SAM" id="MobiDB-lite"/>
    </source>
</evidence>